<dbReference type="GO" id="GO:0005524">
    <property type="term" value="F:ATP binding"/>
    <property type="evidence" value="ECO:0007669"/>
    <property type="project" value="InterPro"/>
</dbReference>
<sequence length="537" mass="54411">MDEEEAALVLRGLRVVHRRWRRVRHLVDGLDLAVPRGRVIGLLARPEAGAEDAVLALFGRARRTGTTVISGSVRLAGEELVGQEPARWQGRVRGRIALAGAEPSARRRTLGAQLRRALRGLPRRAREAAALDLLRRAGIAEPGAALTRRPAALEPGDRARAALALAVAGAPDLVVVQAPRIGTCLPGDLRRLLGPGGPGALVVSDRLEDLSGADGIVVLHAGRAMEEAPPAALPGAAAHPFTRALSAGTVPAEAPRLRPAPGCPHAPDCRYRMAICAEMPPQAYPVGDAHLSACFLADPGMVEIHGASAAAPPPHWATRAADRAPARAVGPAAPPLESGDGPPTGPGAQAADADPVAAATAAAAKRPNVPEGRTEPGRSAAPLQTRPPSEPDGPKVPRTATTRSATTRSAPAEPDAGPSAAAPTPSVDTAPGESGRPGPDAAVGAPPAAPSSRGTPAMAAPSARDASPPKTSRPDPSRPDSSRPVASGTATPGPDGTPPVRGEAPRPAGRADPRAAPPGPSLAWPDPKDLAERGGPG</sequence>
<proteinExistence type="inferred from homology"/>
<dbReference type="EMBL" id="FQYO01000001">
    <property type="protein sequence ID" value="SHI36723.1"/>
    <property type="molecule type" value="Genomic_DNA"/>
</dbReference>
<evidence type="ECO:0000256" key="6">
    <source>
        <dbReference type="SAM" id="MobiDB-lite"/>
    </source>
</evidence>
<dbReference type="InterPro" id="IPR003439">
    <property type="entry name" value="ABC_transporter-like_ATP-bd"/>
</dbReference>
<dbReference type="GO" id="GO:0016887">
    <property type="term" value="F:ATP hydrolysis activity"/>
    <property type="evidence" value="ECO:0007669"/>
    <property type="project" value="InterPro"/>
</dbReference>
<protein>
    <submittedName>
        <fullName evidence="8">ABC-type dipeptide/oligopeptide/nickel transport system, ATPase component</fullName>
    </submittedName>
</protein>
<dbReference type="PROSITE" id="PS50893">
    <property type="entry name" value="ABC_TRANSPORTER_2"/>
    <property type="match status" value="1"/>
</dbReference>
<dbReference type="RefSeq" id="WP_073326190.1">
    <property type="nucleotide sequence ID" value="NZ_FQYO01000001.1"/>
</dbReference>
<feature type="compositionally biased region" description="Low complexity" evidence="6">
    <location>
        <begin position="346"/>
        <end position="364"/>
    </location>
</feature>
<keyword evidence="4" id="KW-1003">Cell membrane</keyword>
<evidence type="ECO:0000256" key="1">
    <source>
        <dbReference type="ARBA" id="ARBA00004370"/>
    </source>
</evidence>
<accession>A0A1M6AKI4</accession>
<dbReference type="PANTHER" id="PTHR43297:SF2">
    <property type="entry name" value="DIPEPTIDE TRANSPORT ATP-BINDING PROTEIN DPPD"/>
    <property type="match status" value="1"/>
</dbReference>
<feature type="compositionally biased region" description="Low complexity" evidence="6">
    <location>
        <begin position="482"/>
        <end position="510"/>
    </location>
</feature>
<evidence type="ECO:0000256" key="5">
    <source>
        <dbReference type="ARBA" id="ARBA00023136"/>
    </source>
</evidence>
<gene>
    <name evidence="8" type="ORF">SAMN05444417_0471</name>
</gene>
<keyword evidence="5" id="KW-0472">Membrane</keyword>
<dbReference type="SUPFAM" id="SSF52540">
    <property type="entry name" value="P-loop containing nucleoside triphosphate hydrolases"/>
    <property type="match status" value="1"/>
</dbReference>
<keyword evidence="9" id="KW-1185">Reference proteome</keyword>
<feature type="compositionally biased region" description="Basic and acidic residues" evidence="6">
    <location>
        <begin position="472"/>
        <end position="481"/>
    </location>
</feature>
<dbReference type="Proteomes" id="UP000184292">
    <property type="component" value="Unassembled WGS sequence"/>
</dbReference>
<feature type="region of interest" description="Disordered" evidence="6">
    <location>
        <begin position="309"/>
        <end position="537"/>
    </location>
</feature>
<name>A0A1M6AKI4_9RHOB</name>
<dbReference type="Gene3D" id="3.40.50.300">
    <property type="entry name" value="P-loop containing nucleotide triphosphate hydrolases"/>
    <property type="match status" value="1"/>
</dbReference>
<reference evidence="8 9" key="1">
    <citation type="submission" date="2016-11" db="EMBL/GenBank/DDBJ databases">
        <authorList>
            <person name="Jaros S."/>
            <person name="Januszkiewicz K."/>
            <person name="Wedrychowicz H."/>
        </authorList>
    </citation>
    <scope>NUCLEOTIDE SEQUENCE [LARGE SCALE GENOMIC DNA]</scope>
    <source>
        <strain evidence="8 9">DSM 100565</strain>
    </source>
</reference>
<evidence type="ECO:0000256" key="3">
    <source>
        <dbReference type="ARBA" id="ARBA00022448"/>
    </source>
</evidence>
<dbReference type="InterPro" id="IPR027417">
    <property type="entry name" value="P-loop_NTPase"/>
</dbReference>
<dbReference type="InterPro" id="IPR050388">
    <property type="entry name" value="ABC_Ni/Peptide_Import"/>
</dbReference>
<evidence type="ECO:0000313" key="8">
    <source>
        <dbReference type="EMBL" id="SHI36723.1"/>
    </source>
</evidence>
<dbReference type="STRING" id="1447782.SAMN05444417_0471"/>
<dbReference type="AlphaFoldDB" id="A0A1M6AKI4"/>
<feature type="compositionally biased region" description="Basic and acidic residues" evidence="6">
    <location>
        <begin position="526"/>
        <end position="537"/>
    </location>
</feature>
<comment type="similarity">
    <text evidence="2">Belongs to the ABC transporter superfamily.</text>
</comment>
<organism evidence="8 9">
    <name type="scientific">Wenxinia saemankumensis</name>
    <dbReference type="NCBI Taxonomy" id="1447782"/>
    <lineage>
        <taxon>Bacteria</taxon>
        <taxon>Pseudomonadati</taxon>
        <taxon>Pseudomonadota</taxon>
        <taxon>Alphaproteobacteria</taxon>
        <taxon>Rhodobacterales</taxon>
        <taxon>Roseobacteraceae</taxon>
        <taxon>Wenxinia</taxon>
    </lineage>
</organism>
<feature type="compositionally biased region" description="Low complexity" evidence="6">
    <location>
        <begin position="397"/>
        <end position="412"/>
    </location>
</feature>
<feature type="compositionally biased region" description="Low complexity" evidence="6">
    <location>
        <begin position="436"/>
        <end position="457"/>
    </location>
</feature>
<evidence type="ECO:0000256" key="2">
    <source>
        <dbReference type="ARBA" id="ARBA00005417"/>
    </source>
</evidence>
<dbReference type="PANTHER" id="PTHR43297">
    <property type="entry name" value="OLIGOPEPTIDE TRANSPORT ATP-BINDING PROTEIN APPD"/>
    <property type="match status" value="1"/>
</dbReference>
<keyword evidence="3" id="KW-0813">Transport</keyword>
<evidence type="ECO:0000256" key="4">
    <source>
        <dbReference type="ARBA" id="ARBA00022475"/>
    </source>
</evidence>
<evidence type="ECO:0000313" key="9">
    <source>
        <dbReference type="Proteomes" id="UP000184292"/>
    </source>
</evidence>
<comment type="subcellular location">
    <subcellularLocation>
        <location evidence="1">Membrane</location>
    </subcellularLocation>
</comment>
<evidence type="ECO:0000259" key="7">
    <source>
        <dbReference type="PROSITE" id="PS50893"/>
    </source>
</evidence>
<feature type="domain" description="ABC transporter" evidence="7">
    <location>
        <begin position="10"/>
        <end position="246"/>
    </location>
</feature>
<dbReference type="GO" id="GO:0016020">
    <property type="term" value="C:membrane"/>
    <property type="evidence" value="ECO:0007669"/>
    <property type="project" value="UniProtKB-SubCell"/>
</dbReference>